<sequence length="16" mass="2028">MIYEIIHKRNLKRGTR</sequence>
<accession>A0A0E9TBU7</accession>
<dbReference type="EMBL" id="GBXM01058379">
    <property type="protein sequence ID" value="JAH50198.1"/>
    <property type="molecule type" value="Transcribed_RNA"/>
</dbReference>
<protein>
    <submittedName>
        <fullName evidence="1">Uncharacterized protein</fullName>
    </submittedName>
</protein>
<proteinExistence type="predicted"/>
<dbReference type="AlphaFoldDB" id="A0A0E9TBU7"/>
<name>A0A0E9TBU7_ANGAN</name>
<reference evidence="1" key="1">
    <citation type="submission" date="2014-11" db="EMBL/GenBank/DDBJ databases">
        <authorList>
            <person name="Amaro Gonzalez C."/>
        </authorList>
    </citation>
    <scope>NUCLEOTIDE SEQUENCE</scope>
</reference>
<reference evidence="1" key="2">
    <citation type="journal article" date="2015" name="Fish Shellfish Immunol.">
        <title>Early steps in the European eel (Anguilla anguilla)-Vibrio vulnificus interaction in the gills: Role of the RtxA13 toxin.</title>
        <authorList>
            <person name="Callol A."/>
            <person name="Pajuelo D."/>
            <person name="Ebbesson L."/>
            <person name="Teles M."/>
            <person name="MacKenzie S."/>
            <person name="Amaro C."/>
        </authorList>
    </citation>
    <scope>NUCLEOTIDE SEQUENCE</scope>
</reference>
<evidence type="ECO:0000313" key="1">
    <source>
        <dbReference type="EMBL" id="JAH50198.1"/>
    </source>
</evidence>
<organism evidence="1">
    <name type="scientific">Anguilla anguilla</name>
    <name type="common">European freshwater eel</name>
    <name type="synonym">Muraena anguilla</name>
    <dbReference type="NCBI Taxonomy" id="7936"/>
    <lineage>
        <taxon>Eukaryota</taxon>
        <taxon>Metazoa</taxon>
        <taxon>Chordata</taxon>
        <taxon>Craniata</taxon>
        <taxon>Vertebrata</taxon>
        <taxon>Euteleostomi</taxon>
        <taxon>Actinopterygii</taxon>
        <taxon>Neopterygii</taxon>
        <taxon>Teleostei</taxon>
        <taxon>Anguilliformes</taxon>
        <taxon>Anguillidae</taxon>
        <taxon>Anguilla</taxon>
    </lineage>
</organism>